<accession>A0ABP0ED95</accession>
<protein>
    <recommendedName>
        <fullName evidence="2">RRM domain-containing protein</fullName>
    </recommendedName>
</protein>
<evidence type="ECO:0000259" key="2">
    <source>
        <dbReference type="PROSITE" id="PS50102"/>
    </source>
</evidence>
<dbReference type="Pfam" id="PF00076">
    <property type="entry name" value="RRM_1"/>
    <property type="match status" value="1"/>
</dbReference>
<name>A0ABP0ED95_9ASCO</name>
<reference evidence="3 4" key="1">
    <citation type="submission" date="2024-01" db="EMBL/GenBank/DDBJ databases">
        <authorList>
            <consortium name="Genoscope - CEA"/>
            <person name="William W."/>
        </authorList>
    </citation>
    <scope>NUCLEOTIDE SEQUENCE [LARGE SCALE GENOMIC DNA]</scope>
    <source>
        <strain evidence="3 4">29B2s-10</strain>
    </source>
</reference>
<dbReference type="SUPFAM" id="SSF54928">
    <property type="entry name" value="RNA-binding domain, RBD"/>
    <property type="match status" value="1"/>
</dbReference>
<dbReference type="SMART" id="SM00360">
    <property type="entry name" value="RRM"/>
    <property type="match status" value="1"/>
</dbReference>
<keyword evidence="1" id="KW-0694">RNA-binding</keyword>
<proteinExistence type="predicted"/>
<sequence>MTLKVENLPPCDEEQLRSVFEPFGIITSVVKKGSSAIIKFDEEEDCLAAIQNINGYEYFGKILSAHKINN</sequence>
<dbReference type="PROSITE" id="PS50102">
    <property type="entry name" value="RRM"/>
    <property type="match status" value="1"/>
</dbReference>
<organism evidence="3 4">
    <name type="scientific">[Candida] anglica</name>
    <dbReference type="NCBI Taxonomy" id="148631"/>
    <lineage>
        <taxon>Eukaryota</taxon>
        <taxon>Fungi</taxon>
        <taxon>Dikarya</taxon>
        <taxon>Ascomycota</taxon>
        <taxon>Saccharomycotina</taxon>
        <taxon>Pichiomycetes</taxon>
        <taxon>Debaryomycetaceae</taxon>
        <taxon>Kurtzmaniella</taxon>
    </lineage>
</organism>
<dbReference type="InterPro" id="IPR035979">
    <property type="entry name" value="RBD_domain_sf"/>
</dbReference>
<dbReference type="Gene3D" id="3.30.70.330">
    <property type="match status" value="1"/>
</dbReference>
<gene>
    <name evidence="3" type="ORF">CAAN4_E12134</name>
</gene>
<dbReference type="EMBL" id="OZ004257">
    <property type="protein sequence ID" value="CAK7908861.1"/>
    <property type="molecule type" value="Genomic_DNA"/>
</dbReference>
<dbReference type="InterPro" id="IPR012677">
    <property type="entry name" value="Nucleotide-bd_a/b_plait_sf"/>
</dbReference>
<dbReference type="CDD" id="cd00590">
    <property type="entry name" value="RRM_SF"/>
    <property type="match status" value="1"/>
</dbReference>
<evidence type="ECO:0000313" key="3">
    <source>
        <dbReference type="EMBL" id="CAK7908861.1"/>
    </source>
</evidence>
<dbReference type="Proteomes" id="UP001497600">
    <property type="component" value="Chromosome E"/>
</dbReference>
<feature type="domain" description="RRM" evidence="2">
    <location>
        <begin position="1"/>
        <end position="70"/>
    </location>
</feature>
<evidence type="ECO:0000313" key="4">
    <source>
        <dbReference type="Proteomes" id="UP001497600"/>
    </source>
</evidence>
<dbReference type="InterPro" id="IPR000504">
    <property type="entry name" value="RRM_dom"/>
</dbReference>
<evidence type="ECO:0000256" key="1">
    <source>
        <dbReference type="PROSITE-ProRule" id="PRU00176"/>
    </source>
</evidence>
<keyword evidence="4" id="KW-1185">Reference proteome</keyword>